<evidence type="ECO:0000313" key="4">
    <source>
        <dbReference type="EMBL" id="TWO33070.1"/>
    </source>
</evidence>
<feature type="domain" description="Dipeptidylpeptidase IV N-terminal" evidence="3">
    <location>
        <begin position="50"/>
        <end position="155"/>
    </location>
</feature>
<evidence type="ECO:0000256" key="1">
    <source>
        <dbReference type="ARBA" id="ARBA00022801"/>
    </source>
</evidence>
<name>A0A562YER0_9FLAO</name>
<dbReference type="SUPFAM" id="SSF53474">
    <property type="entry name" value="alpha/beta-Hydrolases"/>
    <property type="match status" value="1"/>
</dbReference>
<evidence type="ECO:0000259" key="3">
    <source>
        <dbReference type="Pfam" id="PF00930"/>
    </source>
</evidence>
<dbReference type="InterPro" id="IPR011042">
    <property type="entry name" value="6-blade_b-propeller_TolB-like"/>
</dbReference>
<dbReference type="Gene3D" id="3.40.50.1820">
    <property type="entry name" value="alpha/beta hydrolase"/>
    <property type="match status" value="1"/>
</dbReference>
<dbReference type="Gene3D" id="2.120.10.30">
    <property type="entry name" value="TolB, C-terminal domain"/>
    <property type="match status" value="2"/>
</dbReference>
<accession>A0A562YER0</accession>
<dbReference type="InterPro" id="IPR029058">
    <property type="entry name" value="AB_hydrolase_fold"/>
</dbReference>
<dbReference type="AlphaFoldDB" id="A0A562YER0"/>
<dbReference type="SUPFAM" id="SSF82171">
    <property type="entry name" value="DPP6 N-terminal domain-like"/>
    <property type="match status" value="1"/>
</dbReference>
<keyword evidence="1" id="KW-0378">Hydrolase</keyword>
<dbReference type="RefSeq" id="WP_133356585.1">
    <property type="nucleotide sequence ID" value="NZ_SMZJ02000004.1"/>
</dbReference>
<feature type="domain" description="Peptidase S9 prolyl oligopeptidase catalytic" evidence="2">
    <location>
        <begin position="462"/>
        <end position="669"/>
    </location>
</feature>
<reference evidence="4 5" key="1">
    <citation type="submission" date="2019-03" db="EMBL/GenBank/DDBJ databases">
        <authorList>
            <person name="Zhong Y.L."/>
        </authorList>
    </citation>
    <scope>NUCLEOTIDE SEQUENCE [LARGE SCALE GENOMIC DNA]</scope>
    <source>
        <strain evidence="4 5">W255</strain>
    </source>
</reference>
<gene>
    <name evidence="4" type="ORF">E1J38_009430</name>
</gene>
<reference evidence="4 5" key="2">
    <citation type="submission" date="2019-07" db="EMBL/GenBank/DDBJ databases">
        <title>Seonamhaeicola sp. W255 draft genome.</title>
        <authorList>
            <person name="Zhang X.-Y."/>
            <person name="Zhang R."/>
            <person name="Zhong Y.-L."/>
            <person name="Du Z.-J."/>
        </authorList>
    </citation>
    <scope>NUCLEOTIDE SEQUENCE [LARGE SCALE GENOMIC DNA]</scope>
    <source>
        <strain evidence="4 5">W255</strain>
    </source>
</reference>
<organism evidence="4 5">
    <name type="scientific">Seonamhaeicola sediminis</name>
    <dbReference type="NCBI Taxonomy" id="2528206"/>
    <lineage>
        <taxon>Bacteria</taxon>
        <taxon>Pseudomonadati</taxon>
        <taxon>Bacteroidota</taxon>
        <taxon>Flavobacteriia</taxon>
        <taxon>Flavobacteriales</taxon>
        <taxon>Flavobacteriaceae</taxon>
    </lineage>
</organism>
<comment type="caution">
    <text evidence="4">The sequence shown here is derived from an EMBL/GenBank/DDBJ whole genome shotgun (WGS) entry which is preliminary data.</text>
</comment>
<dbReference type="OrthoDB" id="9812921at2"/>
<keyword evidence="5" id="KW-1185">Reference proteome</keyword>
<dbReference type="InterPro" id="IPR002469">
    <property type="entry name" value="Peptidase_S9B_N"/>
</dbReference>
<dbReference type="Pfam" id="PF00326">
    <property type="entry name" value="Peptidase_S9"/>
    <property type="match status" value="1"/>
</dbReference>
<proteinExistence type="predicted"/>
<evidence type="ECO:0000313" key="5">
    <source>
        <dbReference type="Proteomes" id="UP000295814"/>
    </source>
</evidence>
<dbReference type="InterPro" id="IPR001375">
    <property type="entry name" value="Peptidase_S9_cat"/>
</dbReference>
<dbReference type="PANTHER" id="PTHR42776">
    <property type="entry name" value="SERINE PEPTIDASE S9 FAMILY MEMBER"/>
    <property type="match status" value="1"/>
</dbReference>
<evidence type="ECO:0000259" key="2">
    <source>
        <dbReference type="Pfam" id="PF00326"/>
    </source>
</evidence>
<dbReference type="GO" id="GO:0006508">
    <property type="term" value="P:proteolysis"/>
    <property type="evidence" value="ECO:0007669"/>
    <property type="project" value="InterPro"/>
</dbReference>
<dbReference type="EMBL" id="SMZJ02000004">
    <property type="protein sequence ID" value="TWO33070.1"/>
    <property type="molecule type" value="Genomic_DNA"/>
</dbReference>
<dbReference type="Pfam" id="PF00930">
    <property type="entry name" value="DPPIV_N"/>
    <property type="match status" value="1"/>
</dbReference>
<dbReference type="GO" id="GO:0004252">
    <property type="term" value="F:serine-type endopeptidase activity"/>
    <property type="evidence" value="ECO:0007669"/>
    <property type="project" value="TreeGrafter"/>
</dbReference>
<protein>
    <submittedName>
        <fullName evidence="4">S9 family peptidase</fullName>
    </submittedName>
</protein>
<dbReference type="Proteomes" id="UP000295814">
    <property type="component" value="Unassembled WGS sequence"/>
</dbReference>
<sequence>MKNLKIFNTIIFCVILFFALPKFNIVYAQSPNIAIDNYDDLVNLSSPKISPDGSKILIISRKVNIDENKYYNTLWLIDINEKDATSLTYNRPLVSQPEWSPKGDYISFLAKGENNKKQIFKLAVNGGEAQQVTFSNEGVMMYKWSPNGQLFAYLQKDYKQNKNINPYNKSFEVGFDWYLAEEVARPSHIWICSANADNGYQLTTGESGFSSLLGNFEWSPDSKEIVFVQQPRPHSAEFLNSTLQVINIETKAITILDNGPGAPAEPSFTKDGMVLYSKAIGGKPGFNAYGLFLVNRKGKNIKFISQNIDRNIIDHIWFPNNDFITGAPDGTSVSLWRGSLNGVFEKLDTKNITPSIGRTVKPLLNHLDVGTSGEIVFIGSTSQKASELYFMKNSKSTPERITSFNESFSQLNLGKADSIDWKTEDGFNANGIITYPPGFSLNKKHPLVLYIHGGPMGFSSQSFNFFAQALAAQGWVVFEPNYRGSNNLGNAYQSAVINDAGEGPGRDVMVGIDSIKKMGFIDEDKIAVSGWSYGGFMTVWLTSHYQDWKVAVAGAAVTDWFDWYNMADLNKWAGLGLGGSPWLNNNAEKYRRQSPITYAHQIKTPTLIMSNTLDPRVSVSQSYKLFHNLKDNGIETKFIAYPISGHFPQDPVHTKDVYKRWIEWIKTHL</sequence>
<dbReference type="PANTHER" id="PTHR42776:SF27">
    <property type="entry name" value="DIPEPTIDYL PEPTIDASE FAMILY MEMBER 6"/>
    <property type="match status" value="1"/>
</dbReference>